<dbReference type="OrthoDB" id="1251099at2"/>
<name>A0A2S6IL19_9FLAO</name>
<sequence>MEQLIKKNIRLLSERYNHSIEYGINELFITNKINTIKIHPKNKYGFDIVYNTDEGIDKICSNLEDIYDFLIELLRRTELYKLIPKNGKLLDLSDWIKEEDGDWIIKSLKVLVTKFDDIQIEYKEFGGNRYELEFYKGLLILNDDLCICKSNVIEINNVC</sequence>
<reference evidence="1 2" key="1">
    <citation type="submission" date="2018-02" db="EMBL/GenBank/DDBJ databases">
        <title>Genomic Encyclopedia of Archaeal and Bacterial Type Strains, Phase II (KMG-II): from individual species to whole genera.</title>
        <authorList>
            <person name="Goeker M."/>
        </authorList>
    </citation>
    <scope>NUCLEOTIDE SEQUENCE [LARGE SCALE GENOMIC DNA]</scope>
    <source>
        <strain evidence="1 2">DSM 16809</strain>
    </source>
</reference>
<accession>A0A2S6IL19</accession>
<dbReference type="RefSeq" id="WP_104515375.1">
    <property type="nucleotide sequence ID" value="NZ_MQVW01000024.1"/>
</dbReference>
<evidence type="ECO:0000313" key="1">
    <source>
        <dbReference type="EMBL" id="PPK94927.1"/>
    </source>
</evidence>
<dbReference type="EMBL" id="PTJE01000003">
    <property type="protein sequence ID" value="PPK94927.1"/>
    <property type="molecule type" value="Genomic_DNA"/>
</dbReference>
<keyword evidence="2" id="KW-1185">Reference proteome</keyword>
<gene>
    <name evidence="1" type="ORF">LY01_01680</name>
</gene>
<proteinExistence type="predicted"/>
<protein>
    <submittedName>
        <fullName evidence="1">Uncharacterized protein</fullName>
    </submittedName>
</protein>
<comment type="caution">
    <text evidence="1">The sequence shown here is derived from an EMBL/GenBank/DDBJ whole genome shotgun (WGS) entry which is preliminary data.</text>
</comment>
<evidence type="ECO:0000313" key="2">
    <source>
        <dbReference type="Proteomes" id="UP000239002"/>
    </source>
</evidence>
<dbReference type="Proteomes" id="UP000239002">
    <property type="component" value="Unassembled WGS sequence"/>
</dbReference>
<organism evidence="1 2">
    <name type="scientific">Nonlabens xylanidelens</name>
    <dbReference type="NCBI Taxonomy" id="191564"/>
    <lineage>
        <taxon>Bacteria</taxon>
        <taxon>Pseudomonadati</taxon>
        <taxon>Bacteroidota</taxon>
        <taxon>Flavobacteriia</taxon>
        <taxon>Flavobacteriales</taxon>
        <taxon>Flavobacteriaceae</taxon>
        <taxon>Nonlabens</taxon>
    </lineage>
</organism>
<dbReference type="AlphaFoldDB" id="A0A2S6IL19"/>